<dbReference type="Gene3D" id="1.10.1130.10">
    <property type="entry name" value="Flavocytochrome C3, Chain A"/>
    <property type="match status" value="1"/>
</dbReference>
<feature type="binding site" description="covalent" evidence="13">
    <location>
        <position position="88"/>
    </location>
    <ligand>
        <name>heme c</name>
        <dbReference type="ChEBI" id="CHEBI:61717"/>
        <label>1</label>
    </ligand>
</feature>
<evidence type="ECO:0000256" key="8">
    <source>
        <dbReference type="ARBA" id="ARBA00022764"/>
    </source>
</evidence>
<accession>A0A4Y5YB24</accession>
<dbReference type="SUPFAM" id="SSF48695">
    <property type="entry name" value="Multiheme cytochromes"/>
    <property type="match status" value="1"/>
</dbReference>
<evidence type="ECO:0000256" key="13">
    <source>
        <dbReference type="PIRSR" id="PIRSR006105-1"/>
    </source>
</evidence>
<evidence type="ECO:0000256" key="1">
    <source>
        <dbReference type="ARBA" id="ARBA00004418"/>
    </source>
</evidence>
<feature type="binding site" description="axial binding residue" evidence="14">
    <location>
        <position position="106"/>
    </location>
    <ligand>
        <name>heme c</name>
        <dbReference type="ChEBI" id="CHEBI:61717"/>
        <label>2</label>
    </ligand>
    <ligandPart>
        <name>Fe</name>
        <dbReference type="ChEBI" id="CHEBI:18248"/>
    </ligandPart>
</feature>
<comment type="function">
    <text evidence="12">Electron transfer subunit of the periplasmic nitrate reductase complex NapAB.</text>
</comment>
<dbReference type="RefSeq" id="WP_137223137.1">
    <property type="nucleotide sequence ID" value="NZ_CP041036.1"/>
</dbReference>
<keyword evidence="7 15" id="KW-0732">Signal</keyword>
<evidence type="ECO:0000256" key="9">
    <source>
        <dbReference type="ARBA" id="ARBA00022982"/>
    </source>
</evidence>
<feature type="binding site" description="axial binding residue" evidence="14">
    <location>
        <position position="89"/>
    </location>
    <ligand>
        <name>heme c</name>
        <dbReference type="ChEBI" id="CHEBI:61717"/>
        <label>1</label>
    </ligand>
    <ligandPart>
        <name>Fe</name>
        <dbReference type="ChEBI" id="CHEBI:18248"/>
    </ligandPart>
</feature>
<evidence type="ECO:0000313" key="16">
    <source>
        <dbReference type="EMBL" id="QDE29971.1"/>
    </source>
</evidence>
<evidence type="ECO:0000256" key="12">
    <source>
        <dbReference type="PIRNR" id="PIRNR006105"/>
    </source>
</evidence>
<dbReference type="GO" id="GO:0009061">
    <property type="term" value="P:anaerobic respiration"/>
    <property type="evidence" value="ECO:0007669"/>
    <property type="project" value="InterPro"/>
</dbReference>
<keyword evidence="8 12" id="KW-0574">Periplasm</keyword>
<feature type="chain" id="PRO_5021417428" description="Periplasmic nitrate reductase, electron transfer subunit" evidence="15">
    <location>
        <begin position="25"/>
        <end position="141"/>
    </location>
</feature>
<comment type="PTM">
    <text evidence="13">Binds 2 heme C groups per subunit.</text>
</comment>
<evidence type="ECO:0000256" key="11">
    <source>
        <dbReference type="ARBA" id="ARBA00031832"/>
    </source>
</evidence>
<reference evidence="16 17" key="1">
    <citation type="submission" date="2019-06" db="EMBL/GenBank/DDBJ databases">
        <title>The genome of Shewanella sp. SM1901.</title>
        <authorList>
            <person name="Cha Q."/>
        </authorList>
    </citation>
    <scope>NUCLEOTIDE SEQUENCE [LARGE SCALE GENOMIC DNA]</scope>
    <source>
        <strain evidence="16 17">SM1901</strain>
    </source>
</reference>
<evidence type="ECO:0000256" key="6">
    <source>
        <dbReference type="ARBA" id="ARBA00022723"/>
    </source>
</evidence>
<evidence type="ECO:0000313" key="17">
    <source>
        <dbReference type="Proteomes" id="UP000319809"/>
    </source>
</evidence>
<evidence type="ECO:0000256" key="7">
    <source>
        <dbReference type="ARBA" id="ARBA00022729"/>
    </source>
</evidence>
<keyword evidence="4 12" id="KW-0813">Transport</keyword>
<feature type="binding site" description="axial binding residue" evidence="14">
    <location>
        <position position="72"/>
    </location>
    <ligand>
        <name>heme c</name>
        <dbReference type="ChEBI" id="CHEBI:61717"/>
        <label>1</label>
    </ligand>
    <ligandPart>
        <name>Fe</name>
        <dbReference type="ChEBI" id="CHEBI:18248"/>
    </ligandPart>
</feature>
<name>A0A4Y5YB24_9GAMM</name>
<comment type="similarity">
    <text evidence="2 12">Belongs to the NapB family.</text>
</comment>
<keyword evidence="6 14" id="KW-0479">Metal-binding</keyword>
<dbReference type="EMBL" id="CP041036">
    <property type="protein sequence ID" value="QDE29971.1"/>
    <property type="molecule type" value="Genomic_DNA"/>
</dbReference>
<keyword evidence="10 14" id="KW-0408">Iron</keyword>
<dbReference type="InterPro" id="IPR005591">
    <property type="entry name" value="NapB"/>
</dbReference>
<dbReference type="Pfam" id="PF03892">
    <property type="entry name" value="NapB"/>
    <property type="match status" value="1"/>
</dbReference>
<keyword evidence="5 13" id="KW-0349">Heme</keyword>
<feature type="signal peptide" evidence="15">
    <location>
        <begin position="1"/>
        <end position="24"/>
    </location>
</feature>
<protein>
    <recommendedName>
        <fullName evidence="3 12">Periplasmic nitrate reductase, electron transfer subunit</fullName>
    </recommendedName>
    <alternativeName>
        <fullName evidence="11 12">Diheme cytochrome c NapB</fullName>
    </alternativeName>
</protein>
<comment type="subunit">
    <text evidence="12">Component of the periplasmic nitrate reductase NapAB complex composed of NapA and NapB.</text>
</comment>
<dbReference type="PIRSF" id="PIRSF006105">
    <property type="entry name" value="NapB"/>
    <property type="match status" value="1"/>
</dbReference>
<feature type="binding site" description="axial binding residue" evidence="14">
    <location>
        <position position="125"/>
    </location>
    <ligand>
        <name>heme c</name>
        <dbReference type="ChEBI" id="CHEBI:61717"/>
        <label>2</label>
    </ligand>
    <ligandPart>
        <name>Fe</name>
        <dbReference type="ChEBI" id="CHEBI:18248"/>
    </ligandPart>
</feature>
<feature type="binding site" description="covalent" evidence="13">
    <location>
        <position position="121"/>
    </location>
    <ligand>
        <name>heme c</name>
        <dbReference type="ChEBI" id="CHEBI:61717"/>
        <label>2</label>
    </ligand>
</feature>
<keyword evidence="9 12" id="KW-0249">Electron transport</keyword>
<dbReference type="PANTHER" id="PTHR38604:SF1">
    <property type="entry name" value="PERIPLASMIC NITRATE REDUCTASE, ELECTRON TRANSFER SUBUNIT"/>
    <property type="match status" value="1"/>
</dbReference>
<feature type="binding site" description="covalent" evidence="13">
    <location>
        <position position="85"/>
    </location>
    <ligand>
        <name>heme c</name>
        <dbReference type="ChEBI" id="CHEBI:61717"/>
        <label>1</label>
    </ligand>
</feature>
<sequence length="141" mass="15660">MKKLITLAAVMLAISAYSGQQAHANPEPVKLSSLAGDSQVTEVRPADEMPVYPTRGKAIERTFVHQPPIIPHKATYSITTDKNGCLSCHSWDKAKRMKATPVDKSHVMDDKGTVKGMYYFCDQCHVPQAENKQQLVENTFN</sequence>
<dbReference type="GO" id="GO:0042597">
    <property type="term" value="C:periplasmic space"/>
    <property type="evidence" value="ECO:0007669"/>
    <property type="project" value="UniProtKB-SubCell"/>
</dbReference>
<evidence type="ECO:0000256" key="10">
    <source>
        <dbReference type="ARBA" id="ARBA00023004"/>
    </source>
</evidence>
<dbReference type="PANTHER" id="PTHR38604">
    <property type="entry name" value="PERIPLASMIC NITRATE REDUCTASE, ELECTRON TRANSFER SUBUNIT"/>
    <property type="match status" value="1"/>
</dbReference>
<dbReference type="GO" id="GO:0046872">
    <property type="term" value="F:metal ion binding"/>
    <property type="evidence" value="ECO:0007669"/>
    <property type="project" value="UniProtKB-KW"/>
</dbReference>
<dbReference type="Proteomes" id="UP000319809">
    <property type="component" value="Chromosome"/>
</dbReference>
<organism evidence="16 17">
    <name type="scientific">Shewanella polaris</name>
    <dbReference type="NCBI Taxonomy" id="2588449"/>
    <lineage>
        <taxon>Bacteria</taxon>
        <taxon>Pseudomonadati</taxon>
        <taxon>Pseudomonadota</taxon>
        <taxon>Gammaproteobacteria</taxon>
        <taxon>Alteromonadales</taxon>
        <taxon>Shewanellaceae</taxon>
        <taxon>Shewanella</taxon>
    </lineage>
</organism>
<evidence type="ECO:0000256" key="4">
    <source>
        <dbReference type="ARBA" id="ARBA00022448"/>
    </source>
</evidence>
<evidence type="ECO:0000256" key="3">
    <source>
        <dbReference type="ARBA" id="ARBA00013773"/>
    </source>
</evidence>
<evidence type="ECO:0000256" key="14">
    <source>
        <dbReference type="PIRSR" id="PIRSR006105-2"/>
    </source>
</evidence>
<gene>
    <name evidence="16" type="ORF">FH971_02680</name>
</gene>
<dbReference type="AlphaFoldDB" id="A0A4Y5YB24"/>
<feature type="binding site" description="covalent" evidence="13">
    <location>
        <position position="124"/>
    </location>
    <ligand>
        <name>heme c</name>
        <dbReference type="ChEBI" id="CHEBI:61717"/>
        <label>2</label>
    </ligand>
</feature>
<proteinExistence type="inferred from homology"/>
<evidence type="ECO:0000256" key="5">
    <source>
        <dbReference type="ARBA" id="ARBA00022617"/>
    </source>
</evidence>
<dbReference type="InterPro" id="IPR036280">
    <property type="entry name" value="Multihaem_cyt_sf"/>
</dbReference>
<keyword evidence="17" id="KW-1185">Reference proteome</keyword>
<comment type="subcellular location">
    <subcellularLocation>
        <location evidence="1 12">Periplasm</location>
    </subcellularLocation>
</comment>
<evidence type="ECO:0000256" key="2">
    <source>
        <dbReference type="ARBA" id="ARBA00007368"/>
    </source>
</evidence>
<evidence type="ECO:0000256" key="15">
    <source>
        <dbReference type="SAM" id="SignalP"/>
    </source>
</evidence>
<dbReference type="KEGG" id="spol:FH971_02680"/>